<protein>
    <recommendedName>
        <fullName evidence="2">SMODS and SLOG-associating 2TM effector domain-containing protein</fullName>
    </recommendedName>
</protein>
<proteinExistence type="predicted"/>
<keyword evidence="1" id="KW-0472">Membrane</keyword>
<reference evidence="3" key="1">
    <citation type="submission" date="2021-05" db="EMBL/GenBank/DDBJ databases">
        <title>Molecular characterization for Shewanella algae harboring chromosomal blaOXA-55-like strains isolated from clinical and environment sample.</title>
        <authorList>
            <person name="Ohama Y."/>
            <person name="Aoki K."/>
            <person name="Harada S."/>
            <person name="Moriya K."/>
            <person name="Ishii Y."/>
            <person name="Tateda K."/>
        </authorList>
    </citation>
    <scope>NUCLEOTIDE SEQUENCE</scope>
    <source>
        <strain evidence="3">TUM17379</strain>
    </source>
</reference>
<dbReference type="AlphaFoldDB" id="A0AAD1NMI8"/>
<keyword evidence="1" id="KW-1133">Transmembrane helix</keyword>
<evidence type="ECO:0000259" key="2">
    <source>
        <dbReference type="Pfam" id="PF18160"/>
    </source>
</evidence>
<feature type="transmembrane region" description="Helical" evidence="1">
    <location>
        <begin position="177"/>
        <end position="194"/>
    </location>
</feature>
<dbReference type="NCBIfam" id="NF033631">
    <property type="entry name" value="SLATT_5"/>
    <property type="match status" value="1"/>
</dbReference>
<accession>A0AAD1NMI8</accession>
<evidence type="ECO:0000313" key="4">
    <source>
        <dbReference type="Proteomes" id="UP000825078"/>
    </source>
</evidence>
<evidence type="ECO:0000256" key="1">
    <source>
        <dbReference type="SAM" id="Phobius"/>
    </source>
</evidence>
<gene>
    <name evidence="3" type="ORF">TUM17379_13770</name>
</gene>
<organism evidence="3 4">
    <name type="scientific">Shewanella algae</name>
    <dbReference type="NCBI Taxonomy" id="38313"/>
    <lineage>
        <taxon>Bacteria</taxon>
        <taxon>Pseudomonadati</taxon>
        <taxon>Pseudomonadota</taxon>
        <taxon>Gammaproteobacteria</taxon>
        <taxon>Alteromonadales</taxon>
        <taxon>Shewanellaceae</taxon>
        <taxon>Shewanella</taxon>
    </lineage>
</organism>
<sequence>MAFSDNVWWTRKARIQAEKRLLANSFQSQLLLLWYSFFGVAVSIYYLKIEISAEQYNISGVSWIVYSVLVLCISGFISGLSFKERAGLIKESYEALQVIYQRLKSSSPDINAIAKDYEQVMGLCENHNDHDYYLALCLEYATNRKPIDKETGLKPGLDRGPTWYHWFSLTWWTFKRYLMLASLYILPIALFYGLEALF</sequence>
<feature type="transmembrane region" description="Helical" evidence="1">
    <location>
        <begin position="21"/>
        <end position="47"/>
    </location>
</feature>
<dbReference type="Proteomes" id="UP000825078">
    <property type="component" value="Chromosome"/>
</dbReference>
<dbReference type="RefSeq" id="WP_208146634.1">
    <property type="nucleotide sequence ID" value="NZ_AP024613.1"/>
</dbReference>
<name>A0AAD1NMI8_9GAMM</name>
<dbReference type="Pfam" id="PF18160">
    <property type="entry name" value="SLATT_5"/>
    <property type="match status" value="1"/>
</dbReference>
<evidence type="ECO:0000313" key="3">
    <source>
        <dbReference type="EMBL" id="BCV44359.1"/>
    </source>
</evidence>
<dbReference type="InterPro" id="IPR041115">
    <property type="entry name" value="SLATT_5"/>
</dbReference>
<keyword evidence="1" id="KW-0812">Transmembrane</keyword>
<feature type="domain" description="SMODS and SLOG-associating 2TM effector" evidence="2">
    <location>
        <begin position="4"/>
        <end position="192"/>
    </location>
</feature>
<dbReference type="EMBL" id="AP024613">
    <property type="protein sequence ID" value="BCV44359.1"/>
    <property type="molecule type" value="Genomic_DNA"/>
</dbReference>
<feature type="transmembrane region" description="Helical" evidence="1">
    <location>
        <begin position="63"/>
        <end position="82"/>
    </location>
</feature>